<accession>A0ACC1CKN4</accession>
<organism evidence="1 2">
    <name type="scientific">Dendrolimus kikuchii</name>
    <dbReference type="NCBI Taxonomy" id="765133"/>
    <lineage>
        <taxon>Eukaryota</taxon>
        <taxon>Metazoa</taxon>
        <taxon>Ecdysozoa</taxon>
        <taxon>Arthropoda</taxon>
        <taxon>Hexapoda</taxon>
        <taxon>Insecta</taxon>
        <taxon>Pterygota</taxon>
        <taxon>Neoptera</taxon>
        <taxon>Endopterygota</taxon>
        <taxon>Lepidoptera</taxon>
        <taxon>Glossata</taxon>
        <taxon>Ditrysia</taxon>
        <taxon>Bombycoidea</taxon>
        <taxon>Lasiocampidae</taxon>
        <taxon>Dendrolimus</taxon>
    </lineage>
</organism>
<name>A0ACC1CKN4_9NEOP</name>
<protein>
    <submittedName>
        <fullName evidence="1">Uncharacterized protein</fullName>
    </submittedName>
</protein>
<reference evidence="1 2" key="1">
    <citation type="journal article" date="2021" name="Front. Genet.">
        <title>Chromosome-Level Genome Assembly Reveals Significant Gene Expansion in the Toll and IMD Signaling Pathways of Dendrolimus kikuchii.</title>
        <authorList>
            <person name="Zhou J."/>
            <person name="Wu P."/>
            <person name="Xiong Z."/>
            <person name="Liu N."/>
            <person name="Zhao N."/>
            <person name="Ji M."/>
            <person name="Qiu Y."/>
            <person name="Yang B."/>
        </authorList>
    </citation>
    <scope>NUCLEOTIDE SEQUENCE [LARGE SCALE GENOMIC DNA]</scope>
    <source>
        <strain evidence="1">Ann1</strain>
    </source>
</reference>
<gene>
    <name evidence="1" type="ORF">K1T71_012747</name>
</gene>
<proteinExistence type="predicted"/>
<dbReference type="Proteomes" id="UP000824533">
    <property type="component" value="Linkage Group LG23"/>
</dbReference>
<sequence>MTLFKLTVLFVLTCITTCVQAKYLTGKGFFCRDPDTGKLHTVNSTWPSTTFCGNYTCKLKKKNVTETEYAPIREININNVNVGKGTDPIDADDTNFAAIENSKKMEDMSESPSIVIEKRVKPDIQPLFHKEQPVNPIKIPKTQIELEANNVDNGDRYLTESEIKTISELLHTVKKSDLDAIVDIYNLAQEIYQEMDKTTEKIVDEKLKSIKENTVLIDNKHTSYWYEPLHLGHKYKPKDLEKQGSNIIPTTSQPLEEPQYFHRPTGTDLNKIPNNYPLSDFQRMASYINPKPIMDVHKKPCKPKDSPRIGIEPPKMIQSSILLPYPFTYIPHYNYTYPGNLFPNGYPLSWNVYNRKAYQPFINAYIARIPPNTVLINPHSHIGKDVELAPLVKEDTNILEKVKKAVSIPDWQTDPLPPYVLEEIKANIDKKLKSSPLKKMINLEKVGKVIKLDEFSRSKRNVGDSVNEDLGSDNEGSEYDVVLEKTICHSETDTRPGYFRVGDLNQPYPGCCPQRIDRSD</sequence>
<evidence type="ECO:0000313" key="2">
    <source>
        <dbReference type="Proteomes" id="UP000824533"/>
    </source>
</evidence>
<evidence type="ECO:0000313" key="1">
    <source>
        <dbReference type="EMBL" id="KAJ0171984.1"/>
    </source>
</evidence>
<dbReference type="EMBL" id="CM034409">
    <property type="protein sequence ID" value="KAJ0171984.1"/>
    <property type="molecule type" value="Genomic_DNA"/>
</dbReference>
<comment type="caution">
    <text evidence="1">The sequence shown here is derived from an EMBL/GenBank/DDBJ whole genome shotgun (WGS) entry which is preliminary data.</text>
</comment>
<keyword evidence="2" id="KW-1185">Reference proteome</keyword>